<evidence type="ECO:0000256" key="7">
    <source>
        <dbReference type="ARBA" id="ARBA00023136"/>
    </source>
</evidence>
<dbReference type="AlphaFoldDB" id="A0A2N3N7I6"/>
<feature type="non-terminal residue" evidence="12">
    <location>
        <position position="1"/>
    </location>
</feature>
<reference evidence="12 13" key="1">
    <citation type="journal article" date="2017" name="G3 (Bethesda)">
        <title>First Draft Genome Sequence of the Pathogenic Fungus Lomentospora prolificans (Formerly Scedosporium prolificans).</title>
        <authorList>
            <person name="Luo R."/>
            <person name="Zimin A."/>
            <person name="Workman R."/>
            <person name="Fan Y."/>
            <person name="Pertea G."/>
            <person name="Grossman N."/>
            <person name="Wear M.P."/>
            <person name="Jia B."/>
            <person name="Miller H."/>
            <person name="Casadevall A."/>
            <person name="Timp W."/>
            <person name="Zhang S.X."/>
            <person name="Salzberg S.L."/>
        </authorList>
    </citation>
    <scope>NUCLEOTIDE SEQUENCE [LARGE SCALE GENOMIC DNA]</scope>
    <source>
        <strain evidence="12 13">JHH-5317</strain>
    </source>
</reference>
<dbReference type="InterPro" id="IPR034294">
    <property type="entry name" value="Aquaporin_transptr"/>
</dbReference>
<comment type="catalytic activity">
    <reaction evidence="8">
        <text>H2O(in) = H2O(out)</text>
        <dbReference type="Rhea" id="RHEA:29667"/>
        <dbReference type="ChEBI" id="CHEBI:15377"/>
    </reaction>
</comment>
<feature type="transmembrane region" description="Helical" evidence="11">
    <location>
        <begin position="281"/>
        <end position="301"/>
    </location>
</feature>
<dbReference type="Pfam" id="PF00230">
    <property type="entry name" value="MIP"/>
    <property type="match status" value="1"/>
</dbReference>
<evidence type="ECO:0000256" key="5">
    <source>
        <dbReference type="ARBA" id="ARBA00022737"/>
    </source>
</evidence>
<protein>
    <recommendedName>
        <fullName evidence="14">Aquaporin</fullName>
    </recommendedName>
</protein>
<feature type="transmembrane region" description="Helical" evidence="11">
    <location>
        <begin position="240"/>
        <end position="261"/>
    </location>
</feature>
<dbReference type="EMBL" id="NLAX01000697">
    <property type="protein sequence ID" value="PKS08342.1"/>
    <property type="molecule type" value="Genomic_DNA"/>
</dbReference>
<comment type="similarity">
    <text evidence="2 9">Belongs to the MIP/aquaporin (TC 1.A.8) family.</text>
</comment>
<evidence type="ECO:0000313" key="12">
    <source>
        <dbReference type="EMBL" id="PKS08342.1"/>
    </source>
</evidence>
<dbReference type="PRINTS" id="PR00783">
    <property type="entry name" value="MINTRINSICP"/>
</dbReference>
<keyword evidence="4 9" id="KW-0812">Transmembrane</keyword>
<keyword evidence="13" id="KW-1185">Reference proteome</keyword>
<dbReference type="GO" id="GO:0015250">
    <property type="term" value="F:water channel activity"/>
    <property type="evidence" value="ECO:0007669"/>
    <property type="project" value="TreeGrafter"/>
</dbReference>
<evidence type="ECO:0000256" key="9">
    <source>
        <dbReference type="RuleBase" id="RU000477"/>
    </source>
</evidence>
<comment type="caution">
    <text evidence="12">The sequence shown here is derived from an EMBL/GenBank/DDBJ whole genome shotgun (WGS) entry which is preliminary data.</text>
</comment>
<evidence type="ECO:0000256" key="4">
    <source>
        <dbReference type="ARBA" id="ARBA00022692"/>
    </source>
</evidence>
<evidence type="ECO:0000256" key="6">
    <source>
        <dbReference type="ARBA" id="ARBA00022989"/>
    </source>
</evidence>
<dbReference type="InParanoid" id="A0A2N3N7I6"/>
<evidence type="ECO:0008006" key="14">
    <source>
        <dbReference type="Google" id="ProtNLM"/>
    </source>
</evidence>
<evidence type="ECO:0000256" key="10">
    <source>
        <dbReference type="SAM" id="MobiDB-lite"/>
    </source>
</evidence>
<comment type="subcellular location">
    <subcellularLocation>
        <location evidence="1">Membrane</location>
        <topology evidence="1">Multi-pass membrane protein</topology>
    </subcellularLocation>
</comment>
<evidence type="ECO:0000256" key="11">
    <source>
        <dbReference type="SAM" id="Phobius"/>
    </source>
</evidence>
<dbReference type="VEuPathDB" id="FungiDB:jhhlp_005286"/>
<dbReference type="PANTHER" id="PTHR19139">
    <property type="entry name" value="AQUAPORIN TRANSPORTER"/>
    <property type="match status" value="1"/>
</dbReference>
<proteinExistence type="inferred from homology"/>
<keyword evidence="6 11" id="KW-1133">Transmembrane helix</keyword>
<feature type="compositionally biased region" description="Polar residues" evidence="10">
    <location>
        <begin position="36"/>
        <end position="52"/>
    </location>
</feature>
<dbReference type="Proteomes" id="UP000233524">
    <property type="component" value="Unassembled WGS sequence"/>
</dbReference>
<dbReference type="STRING" id="41688.A0A2N3N7I6"/>
<dbReference type="PANTHER" id="PTHR19139:SF199">
    <property type="entry name" value="MIP17260P"/>
    <property type="match status" value="1"/>
</dbReference>
<dbReference type="InterPro" id="IPR000425">
    <property type="entry name" value="MIP"/>
</dbReference>
<dbReference type="FunCoup" id="A0A2N3N7I6">
    <property type="interactions" value="247"/>
</dbReference>
<feature type="compositionally biased region" description="Polar residues" evidence="10">
    <location>
        <begin position="1"/>
        <end position="15"/>
    </location>
</feature>
<keyword evidence="5" id="KW-0677">Repeat</keyword>
<gene>
    <name evidence="12" type="ORF">jhhlp_005286</name>
</gene>
<keyword evidence="7 11" id="KW-0472">Membrane</keyword>
<feature type="transmembrane region" description="Helical" evidence="11">
    <location>
        <begin position="127"/>
        <end position="146"/>
    </location>
</feature>
<dbReference type="FunFam" id="1.20.1080.10:FF:000014">
    <property type="entry name" value="Aquaporin 1"/>
    <property type="match status" value="1"/>
</dbReference>
<sequence>TLPISHLNTFPASPQRTPPLSPNVDIASPASPKMATMTNGSYPPGPSTTVDSPGSGHHHHGGGATDQVVGDPIERSRTFGMKHPLRNEVIAALAEFCGTFMFLFLAFAATQAVLFIRRGAPLDAATLLFISAAFGGAIAANVWAFYRVSGGMFNPAVTLGLVLVGAVTPLRGVIVFISQIVAGIAAAAVVDGLTPGPLLVRNSLGDGVSVVRGLFLEMFLTANLVFVVYMLAVEKHRATFIAPLGIGIAIFMCHMVGVAFTGTSVNPARSFGPAVIAGFVGYHWIYWVGPLLGALLAYAVYRLLQLLNYNTCNVGQDEDGLGMYRVSADNTGHANGGHKVLV</sequence>
<accession>A0A2N3N7I6</accession>
<evidence type="ECO:0000313" key="13">
    <source>
        <dbReference type="Proteomes" id="UP000233524"/>
    </source>
</evidence>
<feature type="transmembrane region" description="Helical" evidence="11">
    <location>
        <begin position="89"/>
        <end position="115"/>
    </location>
</feature>
<dbReference type="SUPFAM" id="SSF81338">
    <property type="entry name" value="Aquaporin-like"/>
    <property type="match status" value="1"/>
</dbReference>
<evidence type="ECO:0000256" key="3">
    <source>
        <dbReference type="ARBA" id="ARBA00022448"/>
    </source>
</evidence>
<dbReference type="GO" id="GO:0005886">
    <property type="term" value="C:plasma membrane"/>
    <property type="evidence" value="ECO:0007669"/>
    <property type="project" value="TreeGrafter"/>
</dbReference>
<dbReference type="Gene3D" id="1.20.1080.10">
    <property type="entry name" value="Glycerol uptake facilitator protein"/>
    <property type="match status" value="1"/>
</dbReference>
<evidence type="ECO:0000256" key="1">
    <source>
        <dbReference type="ARBA" id="ARBA00004141"/>
    </source>
</evidence>
<evidence type="ECO:0000256" key="8">
    <source>
        <dbReference type="ARBA" id="ARBA00034651"/>
    </source>
</evidence>
<organism evidence="12 13">
    <name type="scientific">Lomentospora prolificans</name>
    <dbReference type="NCBI Taxonomy" id="41688"/>
    <lineage>
        <taxon>Eukaryota</taxon>
        <taxon>Fungi</taxon>
        <taxon>Dikarya</taxon>
        <taxon>Ascomycota</taxon>
        <taxon>Pezizomycotina</taxon>
        <taxon>Sordariomycetes</taxon>
        <taxon>Hypocreomycetidae</taxon>
        <taxon>Microascales</taxon>
        <taxon>Microascaceae</taxon>
        <taxon>Lomentospora</taxon>
    </lineage>
</organism>
<feature type="region of interest" description="Disordered" evidence="10">
    <location>
        <begin position="1"/>
        <end position="70"/>
    </location>
</feature>
<dbReference type="OrthoDB" id="3222at2759"/>
<keyword evidence="3 9" id="KW-0813">Transport</keyword>
<evidence type="ECO:0000256" key="2">
    <source>
        <dbReference type="ARBA" id="ARBA00006175"/>
    </source>
</evidence>
<feature type="transmembrane region" description="Helical" evidence="11">
    <location>
        <begin position="210"/>
        <end position="233"/>
    </location>
</feature>
<name>A0A2N3N7I6_9PEZI</name>
<dbReference type="InterPro" id="IPR023271">
    <property type="entry name" value="Aquaporin-like"/>
</dbReference>